<dbReference type="PANTHER" id="PTHR30109:SF4">
    <property type="entry name" value="CARBON MONOXIDE DEHYDROGENASE"/>
    <property type="match status" value="1"/>
</dbReference>
<organism evidence="10">
    <name type="scientific">marine sediment metagenome</name>
    <dbReference type="NCBI Taxonomy" id="412755"/>
    <lineage>
        <taxon>unclassified sequences</taxon>
        <taxon>metagenomes</taxon>
        <taxon>ecological metagenomes</taxon>
    </lineage>
</organism>
<comment type="catalytic activity">
    <reaction evidence="9">
        <text>CO + 2 oxidized [2Fe-2S]-[ferredoxin] + H2O = 2 reduced [2Fe-2S]-[ferredoxin] + CO2 + 2 H(+)</text>
        <dbReference type="Rhea" id="RHEA:21040"/>
        <dbReference type="Rhea" id="RHEA-COMP:10000"/>
        <dbReference type="Rhea" id="RHEA-COMP:10001"/>
        <dbReference type="ChEBI" id="CHEBI:15377"/>
        <dbReference type="ChEBI" id="CHEBI:15378"/>
        <dbReference type="ChEBI" id="CHEBI:16526"/>
        <dbReference type="ChEBI" id="CHEBI:17245"/>
        <dbReference type="ChEBI" id="CHEBI:33737"/>
        <dbReference type="ChEBI" id="CHEBI:33738"/>
        <dbReference type="EC" id="1.2.7.4"/>
    </reaction>
</comment>
<comment type="caution">
    <text evidence="10">The sequence shown here is derived from an EMBL/GenBank/DDBJ whole genome shotgun (WGS) entry which is preliminary data.</text>
</comment>
<evidence type="ECO:0000256" key="5">
    <source>
        <dbReference type="ARBA" id="ARBA00022723"/>
    </source>
</evidence>
<dbReference type="AlphaFoldDB" id="A0A0F9D3L7"/>
<evidence type="ECO:0000256" key="3">
    <source>
        <dbReference type="ARBA" id="ARBA00022485"/>
    </source>
</evidence>
<dbReference type="GO" id="GO:0050418">
    <property type="term" value="F:hydroxylamine reductase activity"/>
    <property type="evidence" value="ECO:0007669"/>
    <property type="project" value="TreeGrafter"/>
</dbReference>
<keyword evidence="8" id="KW-0411">Iron-sulfur</keyword>
<evidence type="ECO:0000256" key="8">
    <source>
        <dbReference type="ARBA" id="ARBA00023014"/>
    </source>
</evidence>
<dbReference type="InterPro" id="IPR016099">
    <property type="entry name" value="Prismane-like_a/b-sand"/>
</dbReference>
<reference evidence="10" key="1">
    <citation type="journal article" date="2015" name="Nature">
        <title>Complex archaea that bridge the gap between prokaryotes and eukaryotes.</title>
        <authorList>
            <person name="Spang A."/>
            <person name="Saw J.H."/>
            <person name="Jorgensen S.L."/>
            <person name="Zaremba-Niedzwiedzka K."/>
            <person name="Martijn J."/>
            <person name="Lind A.E."/>
            <person name="van Eijk R."/>
            <person name="Schleper C."/>
            <person name="Guy L."/>
            <person name="Ettema T.J."/>
        </authorList>
    </citation>
    <scope>NUCLEOTIDE SEQUENCE</scope>
</reference>
<dbReference type="Pfam" id="PF03063">
    <property type="entry name" value="Prismane"/>
    <property type="match status" value="1"/>
</dbReference>
<dbReference type="PANTHER" id="PTHR30109">
    <property type="entry name" value="HYDROXYLAMINE REDUCTASE"/>
    <property type="match status" value="1"/>
</dbReference>
<accession>A0A0F9D3L7</accession>
<evidence type="ECO:0000256" key="6">
    <source>
        <dbReference type="ARBA" id="ARBA00023002"/>
    </source>
</evidence>
<evidence type="ECO:0000313" key="10">
    <source>
        <dbReference type="EMBL" id="KKL56159.1"/>
    </source>
</evidence>
<comment type="cofactor">
    <cofactor evidence="1">
        <name>[4Fe-4S] cluster</name>
        <dbReference type="ChEBI" id="CHEBI:49883"/>
    </cofactor>
</comment>
<dbReference type="Gene3D" id="1.20.1270.30">
    <property type="match status" value="1"/>
</dbReference>
<name>A0A0F9D3L7_9ZZZZ</name>
<evidence type="ECO:0000256" key="7">
    <source>
        <dbReference type="ARBA" id="ARBA00023004"/>
    </source>
</evidence>
<dbReference type="GO" id="GO:0042542">
    <property type="term" value="P:response to hydrogen peroxide"/>
    <property type="evidence" value="ECO:0007669"/>
    <property type="project" value="TreeGrafter"/>
</dbReference>
<dbReference type="GO" id="GO:0043885">
    <property type="term" value="F:anaerobic carbon-monoxide dehydrogenase activity"/>
    <property type="evidence" value="ECO:0007669"/>
    <property type="project" value="UniProtKB-EC"/>
</dbReference>
<feature type="non-terminal residue" evidence="10">
    <location>
        <position position="574"/>
    </location>
</feature>
<dbReference type="InterPro" id="IPR004137">
    <property type="entry name" value="HCP/CODH"/>
</dbReference>
<dbReference type="GO" id="GO:0004601">
    <property type="term" value="F:peroxidase activity"/>
    <property type="evidence" value="ECO:0007669"/>
    <property type="project" value="TreeGrafter"/>
</dbReference>
<dbReference type="EMBL" id="LAZR01030589">
    <property type="protein sequence ID" value="KKL56159.1"/>
    <property type="molecule type" value="Genomic_DNA"/>
</dbReference>
<evidence type="ECO:0000256" key="9">
    <source>
        <dbReference type="ARBA" id="ARBA00048733"/>
    </source>
</evidence>
<evidence type="ECO:0000256" key="1">
    <source>
        <dbReference type="ARBA" id="ARBA00001966"/>
    </source>
</evidence>
<proteinExistence type="predicted"/>
<dbReference type="GO" id="GO:0016151">
    <property type="term" value="F:nickel cation binding"/>
    <property type="evidence" value="ECO:0007669"/>
    <property type="project" value="InterPro"/>
</dbReference>
<keyword evidence="4" id="KW-0533">Nickel</keyword>
<dbReference type="InterPro" id="IPR016101">
    <property type="entry name" value="CO_DH_a-bundle"/>
</dbReference>
<evidence type="ECO:0000256" key="4">
    <source>
        <dbReference type="ARBA" id="ARBA00022596"/>
    </source>
</evidence>
<dbReference type="InterPro" id="IPR011254">
    <property type="entry name" value="Prismane-like_sf"/>
</dbReference>
<dbReference type="EC" id="1.2.7.4" evidence="2"/>
<keyword evidence="6" id="KW-0560">Oxidoreductase</keyword>
<sequence>MTKKIDALIQKHQDAQSHQIHQAALSQGMSTVFERFEAQQPQCSYCKKGLSCQLCSDGPCRISKRVPLGVCGATGDLIVARNLLNLAIIGTAANTYQCRNLANTLKAIGERRSSVKIKDPVKLQRMCQGLGQDHTKPVEELAVFFADFILNEINKSESEPLALMDYFAVEGRKETWKKEGIYSGGTSSEIMSALSKCMTNINNDPIDLIKTALRLGVANEYVALWGITVIQDVILGTADLTEGPTNLSCIDPKTVNIVANGHQPVFASIVIQMASSDAFQKQAEDSGADGIKIYGSLCEGQQLMNVSSRDEYSKVFGGQLGNWIQEELFIATGLIDLFMMDLNCSVPTLKDYADKYGTLLISTDPVVRFPEVQAIDFSPEQADEQAEKILDLAIKRFKARKADPDRVISVPQDTAGTMCVAGYTTETVLKMFGNDINTFIDEIKKGNIKGAVAVVGCTNVRHEQGGRSIEKLTLELIKRDIMVIGAGCCSSTHQNLGMSTREMAVNAGSKLRAVCEKHGVPPIVSYGSCTDVGKILDTLAALAWTIGCDISQLPVAASVPEYMEQKAIADIFTA</sequence>
<dbReference type="InterPro" id="IPR010047">
    <property type="entry name" value="CODH"/>
</dbReference>
<dbReference type="Gene3D" id="3.40.50.2030">
    <property type="match status" value="2"/>
</dbReference>
<dbReference type="NCBIfam" id="TIGR01702">
    <property type="entry name" value="CO_DH_cata"/>
    <property type="match status" value="1"/>
</dbReference>
<keyword evidence="7" id="KW-0408">Iron</keyword>
<gene>
    <name evidence="10" type="ORF">LCGC14_2248200</name>
</gene>
<dbReference type="SUPFAM" id="SSF56821">
    <property type="entry name" value="Prismane protein-like"/>
    <property type="match status" value="1"/>
</dbReference>
<evidence type="ECO:0000256" key="2">
    <source>
        <dbReference type="ARBA" id="ARBA00012819"/>
    </source>
</evidence>
<dbReference type="GO" id="GO:0006091">
    <property type="term" value="P:generation of precursor metabolites and energy"/>
    <property type="evidence" value="ECO:0007669"/>
    <property type="project" value="InterPro"/>
</dbReference>
<keyword evidence="5" id="KW-0479">Metal-binding</keyword>
<keyword evidence="3" id="KW-0004">4Fe-4S</keyword>
<dbReference type="SMR" id="A0A0F9D3L7"/>
<protein>
    <recommendedName>
        <fullName evidence="2">anaerobic carbon-monoxide dehydrogenase</fullName>
        <ecNumber evidence="2">1.2.7.4</ecNumber>
    </recommendedName>
</protein>
<dbReference type="GO" id="GO:0051539">
    <property type="term" value="F:4 iron, 4 sulfur cluster binding"/>
    <property type="evidence" value="ECO:0007669"/>
    <property type="project" value="UniProtKB-KW"/>
</dbReference>